<evidence type="ECO:0000313" key="2">
    <source>
        <dbReference type="Proteomes" id="UP001497680"/>
    </source>
</evidence>
<organism evidence="1 2">
    <name type="scientific">Hypoxylon rubiginosum</name>
    <dbReference type="NCBI Taxonomy" id="110542"/>
    <lineage>
        <taxon>Eukaryota</taxon>
        <taxon>Fungi</taxon>
        <taxon>Dikarya</taxon>
        <taxon>Ascomycota</taxon>
        <taxon>Pezizomycotina</taxon>
        <taxon>Sordariomycetes</taxon>
        <taxon>Xylariomycetidae</taxon>
        <taxon>Xylariales</taxon>
        <taxon>Hypoxylaceae</taxon>
        <taxon>Hypoxylon</taxon>
    </lineage>
</organism>
<evidence type="ECO:0000313" key="1">
    <source>
        <dbReference type="EMBL" id="KAI6091183.1"/>
    </source>
</evidence>
<keyword evidence="2" id="KW-1185">Reference proteome</keyword>
<accession>A0ACC0DEG9</accession>
<reference evidence="1 2" key="1">
    <citation type="journal article" date="2022" name="New Phytol.">
        <title>Ecological generalism drives hyperdiversity of secondary metabolite gene clusters in xylarialean endophytes.</title>
        <authorList>
            <person name="Franco M.E.E."/>
            <person name="Wisecaver J.H."/>
            <person name="Arnold A.E."/>
            <person name="Ju Y.M."/>
            <person name="Slot J.C."/>
            <person name="Ahrendt S."/>
            <person name="Moore L.P."/>
            <person name="Eastman K.E."/>
            <person name="Scott K."/>
            <person name="Konkel Z."/>
            <person name="Mondo S.J."/>
            <person name="Kuo A."/>
            <person name="Hayes R.D."/>
            <person name="Haridas S."/>
            <person name="Andreopoulos B."/>
            <person name="Riley R."/>
            <person name="LaButti K."/>
            <person name="Pangilinan J."/>
            <person name="Lipzen A."/>
            <person name="Amirebrahimi M."/>
            <person name="Yan J."/>
            <person name="Adam C."/>
            <person name="Keymanesh K."/>
            <person name="Ng V."/>
            <person name="Louie K."/>
            <person name="Northen T."/>
            <person name="Drula E."/>
            <person name="Henrissat B."/>
            <person name="Hsieh H.M."/>
            <person name="Youens-Clark K."/>
            <person name="Lutzoni F."/>
            <person name="Miadlikowska J."/>
            <person name="Eastwood D.C."/>
            <person name="Hamelin R.C."/>
            <person name="Grigoriev I.V."/>
            <person name="U'Ren J.M."/>
        </authorList>
    </citation>
    <scope>NUCLEOTIDE SEQUENCE [LARGE SCALE GENOMIC DNA]</scope>
    <source>
        <strain evidence="1 2">ER1909</strain>
    </source>
</reference>
<protein>
    <submittedName>
        <fullName evidence="1">Uncharacterized protein</fullName>
    </submittedName>
</protein>
<dbReference type="EMBL" id="MU394288">
    <property type="protein sequence ID" value="KAI6091183.1"/>
    <property type="molecule type" value="Genomic_DNA"/>
</dbReference>
<dbReference type="Proteomes" id="UP001497680">
    <property type="component" value="Unassembled WGS sequence"/>
</dbReference>
<proteinExistence type="predicted"/>
<gene>
    <name evidence="1" type="ORF">F4821DRAFT_227665</name>
</gene>
<comment type="caution">
    <text evidence="1">The sequence shown here is derived from an EMBL/GenBank/DDBJ whole genome shotgun (WGS) entry which is preliminary data.</text>
</comment>
<name>A0ACC0DEG9_9PEZI</name>
<sequence>MLLPVLGHMAGTIVLSSISVIALSSSSLLHHFSCNSSGAGNTSWSRAGRESCVGVTQFVPLRFPFALLGV</sequence>